<accession>A0A212CEK2</accession>
<keyword evidence="4 5" id="KW-0413">Isomerase</keyword>
<evidence type="ECO:0000313" key="7">
    <source>
        <dbReference type="EMBL" id="OWK04264.1"/>
    </source>
</evidence>
<sequence length="194" mass="21563">MTTKEMKAAKSRAQLVPQPLKGVDLSPKQDEGVLKGWLLDGTKFHSSLDRKDRFSFDLRRGKVIKAWEVAVATMKAGEGSAGCPPKIAPNATLVFEVELLEFKKEDHRGSSGEYRGDEEGYAKSNDSATLEAALEGYFEDQIFDPRELSFEVGEGESMHLALWAGESHSVNAGKEKFLIPPNAELMYEIQHKNF</sequence>
<dbReference type="EC" id="5.2.1.8" evidence="2 5"/>
<gene>
    <name evidence="7" type="ORF">Celaphus_00016335</name>
</gene>
<comment type="catalytic activity">
    <reaction evidence="1 5">
        <text>[protein]-peptidylproline (omega=180) = [protein]-peptidylproline (omega=0)</text>
        <dbReference type="Rhea" id="RHEA:16237"/>
        <dbReference type="Rhea" id="RHEA-COMP:10747"/>
        <dbReference type="Rhea" id="RHEA-COMP:10748"/>
        <dbReference type="ChEBI" id="CHEBI:83833"/>
        <dbReference type="ChEBI" id="CHEBI:83834"/>
        <dbReference type="EC" id="5.2.1.8"/>
    </reaction>
</comment>
<dbReference type="PANTHER" id="PTHR10516:SF25">
    <property type="entry name" value="PEPTIDYL-PROLYL CIS-TRANS ISOMERASE FKBP4"/>
    <property type="match status" value="1"/>
</dbReference>
<evidence type="ECO:0000256" key="4">
    <source>
        <dbReference type="ARBA" id="ARBA00023235"/>
    </source>
</evidence>
<evidence type="ECO:0000259" key="6">
    <source>
        <dbReference type="PROSITE" id="PS50059"/>
    </source>
</evidence>
<dbReference type="Pfam" id="PF00254">
    <property type="entry name" value="FKBP_C"/>
    <property type="match status" value="1"/>
</dbReference>
<dbReference type="Gene3D" id="3.10.50.40">
    <property type="match status" value="1"/>
</dbReference>
<evidence type="ECO:0000313" key="8">
    <source>
        <dbReference type="Proteomes" id="UP000242450"/>
    </source>
</evidence>
<dbReference type="InterPro" id="IPR046357">
    <property type="entry name" value="PPIase_dom_sf"/>
</dbReference>
<name>A0A212CEK2_CEREH</name>
<dbReference type="EMBL" id="MKHE01000021">
    <property type="protein sequence ID" value="OWK04264.1"/>
    <property type="molecule type" value="Genomic_DNA"/>
</dbReference>
<dbReference type="InterPro" id="IPR001179">
    <property type="entry name" value="PPIase_FKBP_dom"/>
</dbReference>
<dbReference type="PROSITE" id="PS50059">
    <property type="entry name" value="FKBP_PPIASE"/>
    <property type="match status" value="1"/>
</dbReference>
<dbReference type="PANTHER" id="PTHR10516">
    <property type="entry name" value="PEPTIDYL-PROLYL CIS-TRANS ISOMERASE"/>
    <property type="match status" value="1"/>
</dbReference>
<proteinExistence type="predicted"/>
<dbReference type="AlphaFoldDB" id="A0A212CEK2"/>
<keyword evidence="3 5" id="KW-0697">Rotamase</keyword>
<comment type="caution">
    <text evidence="7">The sequence shown here is derived from an EMBL/GenBank/DDBJ whole genome shotgun (WGS) entry which is preliminary data.</text>
</comment>
<dbReference type="GO" id="GO:0005737">
    <property type="term" value="C:cytoplasm"/>
    <property type="evidence" value="ECO:0007669"/>
    <property type="project" value="TreeGrafter"/>
</dbReference>
<dbReference type="InterPro" id="IPR050689">
    <property type="entry name" value="FKBP-type_PPIase"/>
</dbReference>
<protein>
    <recommendedName>
        <fullName evidence="2 5">peptidylprolyl isomerase</fullName>
        <ecNumber evidence="2 5">5.2.1.8</ecNumber>
    </recommendedName>
</protein>
<evidence type="ECO:0000256" key="2">
    <source>
        <dbReference type="ARBA" id="ARBA00013194"/>
    </source>
</evidence>
<dbReference type="OrthoDB" id="433738at2759"/>
<dbReference type="SUPFAM" id="SSF54534">
    <property type="entry name" value="FKBP-like"/>
    <property type="match status" value="1"/>
</dbReference>
<dbReference type="GO" id="GO:0003755">
    <property type="term" value="F:peptidyl-prolyl cis-trans isomerase activity"/>
    <property type="evidence" value="ECO:0007669"/>
    <property type="project" value="UniProtKB-KW"/>
</dbReference>
<organism evidence="7 8">
    <name type="scientific">Cervus elaphus hippelaphus</name>
    <name type="common">European red deer</name>
    <dbReference type="NCBI Taxonomy" id="46360"/>
    <lineage>
        <taxon>Eukaryota</taxon>
        <taxon>Metazoa</taxon>
        <taxon>Chordata</taxon>
        <taxon>Craniata</taxon>
        <taxon>Vertebrata</taxon>
        <taxon>Euteleostomi</taxon>
        <taxon>Mammalia</taxon>
        <taxon>Eutheria</taxon>
        <taxon>Laurasiatheria</taxon>
        <taxon>Artiodactyla</taxon>
        <taxon>Ruminantia</taxon>
        <taxon>Pecora</taxon>
        <taxon>Cervidae</taxon>
        <taxon>Cervinae</taxon>
        <taxon>Cervus</taxon>
    </lineage>
</organism>
<evidence type="ECO:0000256" key="1">
    <source>
        <dbReference type="ARBA" id="ARBA00000971"/>
    </source>
</evidence>
<feature type="domain" description="PPIase FKBP-type" evidence="6">
    <location>
        <begin position="34"/>
        <end position="103"/>
    </location>
</feature>
<evidence type="ECO:0000256" key="3">
    <source>
        <dbReference type="ARBA" id="ARBA00023110"/>
    </source>
</evidence>
<dbReference type="Proteomes" id="UP000242450">
    <property type="component" value="Chromosome 21"/>
</dbReference>
<keyword evidence="8" id="KW-1185">Reference proteome</keyword>
<evidence type="ECO:0000256" key="5">
    <source>
        <dbReference type="PROSITE-ProRule" id="PRU00277"/>
    </source>
</evidence>
<reference evidence="7 8" key="1">
    <citation type="journal article" date="2018" name="Mol. Genet. Genomics">
        <title>The red deer Cervus elaphus genome CerEla1.0: sequencing, annotating, genes, and chromosomes.</title>
        <authorList>
            <person name="Bana N.A."/>
            <person name="Nyiri A."/>
            <person name="Nagy J."/>
            <person name="Frank K."/>
            <person name="Nagy T."/>
            <person name="Steger V."/>
            <person name="Schiller M."/>
            <person name="Lakatos P."/>
            <person name="Sugar L."/>
            <person name="Horn P."/>
            <person name="Barta E."/>
            <person name="Orosz L."/>
        </authorList>
    </citation>
    <scope>NUCLEOTIDE SEQUENCE [LARGE SCALE GENOMIC DNA]</scope>
    <source>
        <strain evidence="7">Hungarian</strain>
    </source>
</reference>